<sequence>MTTTAPETTGGSHALRGVVPPLLTPLTPEGDLDRASLSRLVARLLEAGVDGIFALGSSGEVAYHDDAMRDRVLDAVVGEVAGQVPVLAGVIDMQTHRVISHVRAAEKHGVAGIVATAPFYAITGPDEIGAHFRAIGAASSVPVWAYDIPVCVHVKLAPAQLMELAADGAIAGVKDSSGDDVSFRRLATLNRAAGSPLTLLTGHEVVVDGAYLSGADGSVPGLGNVDPAGYVRMDRAARAGDWDTVRAEQDRLAALFEIVFQPTDKAGPAAGVGAFKTALRELGVLSTNTMSLPMTPIEGGAVDRIRTILDQAGLLDARR</sequence>
<dbReference type="InterPro" id="IPR020625">
    <property type="entry name" value="Schiff_base-form_aldolases_AS"/>
</dbReference>
<dbReference type="SMART" id="SM01130">
    <property type="entry name" value="DHDPS"/>
    <property type="match status" value="1"/>
</dbReference>
<dbReference type="PANTHER" id="PTHR42849">
    <property type="entry name" value="N-ACETYLNEURAMINATE LYASE"/>
    <property type="match status" value="1"/>
</dbReference>
<keyword evidence="1 3" id="KW-0456">Lyase</keyword>
<reference evidence="5" key="1">
    <citation type="submission" date="2022-05" db="EMBL/GenBank/DDBJ databases">
        <title>Genomic analysis of Brachybacterium sp. CBA3104.</title>
        <authorList>
            <person name="Roh S.W."/>
            <person name="Kim Y.B."/>
            <person name="Kim Y."/>
        </authorList>
    </citation>
    <scope>NUCLEOTIDE SEQUENCE</scope>
    <source>
        <strain evidence="5">CBA3104</strain>
    </source>
</reference>
<feature type="compositionally biased region" description="Polar residues" evidence="4">
    <location>
        <begin position="1"/>
        <end position="11"/>
    </location>
</feature>
<dbReference type="CDD" id="cd00408">
    <property type="entry name" value="DHDPS-like"/>
    <property type="match status" value="1"/>
</dbReference>
<comment type="similarity">
    <text evidence="3">Belongs to the DapA family.</text>
</comment>
<dbReference type="InterPro" id="IPR013785">
    <property type="entry name" value="Aldolase_TIM"/>
</dbReference>
<dbReference type="PIRSF" id="PIRSF001365">
    <property type="entry name" value="DHDPS"/>
    <property type="match status" value="1"/>
</dbReference>
<evidence type="ECO:0000256" key="2">
    <source>
        <dbReference type="ARBA" id="ARBA00023270"/>
    </source>
</evidence>
<dbReference type="EMBL" id="CP097218">
    <property type="protein sequence ID" value="UQN29930.1"/>
    <property type="molecule type" value="Genomic_DNA"/>
</dbReference>
<accession>A0ABY4N956</accession>
<evidence type="ECO:0000256" key="4">
    <source>
        <dbReference type="SAM" id="MobiDB-lite"/>
    </source>
</evidence>
<gene>
    <name evidence="5" type="ORF">M4486_00840</name>
</gene>
<proteinExistence type="inferred from homology"/>
<evidence type="ECO:0000313" key="5">
    <source>
        <dbReference type="EMBL" id="UQN29930.1"/>
    </source>
</evidence>
<dbReference type="PRINTS" id="PR00146">
    <property type="entry name" value="DHPICSNTHASE"/>
</dbReference>
<dbReference type="RefSeq" id="WP_249479113.1">
    <property type="nucleotide sequence ID" value="NZ_CP097218.1"/>
</dbReference>
<protein>
    <submittedName>
        <fullName evidence="5">Dihydrodipicolinate synthase family protein</fullName>
    </submittedName>
</protein>
<name>A0ABY4N956_9MICO</name>
<dbReference type="Gene3D" id="3.20.20.70">
    <property type="entry name" value="Aldolase class I"/>
    <property type="match status" value="1"/>
</dbReference>
<dbReference type="InterPro" id="IPR002220">
    <property type="entry name" value="DapA-like"/>
</dbReference>
<dbReference type="Proteomes" id="UP001055868">
    <property type="component" value="Chromosome"/>
</dbReference>
<keyword evidence="6" id="KW-1185">Reference proteome</keyword>
<dbReference type="Pfam" id="PF00701">
    <property type="entry name" value="DHDPS"/>
    <property type="match status" value="1"/>
</dbReference>
<dbReference type="PROSITE" id="PS00666">
    <property type="entry name" value="DHDPS_2"/>
    <property type="match status" value="1"/>
</dbReference>
<dbReference type="PANTHER" id="PTHR42849:SF1">
    <property type="entry name" value="N-ACETYLNEURAMINATE LYASE"/>
    <property type="match status" value="1"/>
</dbReference>
<organism evidence="5 6">
    <name type="scientific">Brachybacterium kimchii</name>
    <dbReference type="NCBI Taxonomy" id="2942909"/>
    <lineage>
        <taxon>Bacteria</taxon>
        <taxon>Bacillati</taxon>
        <taxon>Actinomycetota</taxon>
        <taxon>Actinomycetes</taxon>
        <taxon>Micrococcales</taxon>
        <taxon>Dermabacteraceae</taxon>
        <taxon>Brachybacterium</taxon>
    </lineage>
</organism>
<feature type="region of interest" description="Disordered" evidence="4">
    <location>
        <begin position="1"/>
        <end position="20"/>
    </location>
</feature>
<evidence type="ECO:0000256" key="1">
    <source>
        <dbReference type="ARBA" id="ARBA00023239"/>
    </source>
</evidence>
<evidence type="ECO:0000313" key="6">
    <source>
        <dbReference type="Proteomes" id="UP001055868"/>
    </source>
</evidence>
<keyword evidence="2" id="KW-0704">Schiff base</keyword>
<dbReference type="SUPFAM" id="SSF51569">
    <property type="entry name" value="Aldolase"/>
    <property type="match status" value="1"/>
</dbReference>
<evidence type="ECO:0000256" key="3">
    <source>
        <dbReference type="PIRNR" id="PIRNR001365"/>
    </source>
</evidence>